<dbReference type="OrthoDB" id="7342842at2"/>
<dbReference type="PANTHER" id="PTHR35271:SF1">
    <property type="entry name" value="ABC TRANSPORTER, SUBSTRATE-BINDING LIPOPROTEIN"/>
    <property type="match status" value="1"/>
</dbReference>
<reference evidence="2 3" key="1">
    <citation type="submission" date="2017-07" db="EMBL/GenBank/DDBJ databases">
        <title>Elstera cyanobacteriorum sp. nov., a novel bacterium isolated from cyanobacterial aggregates in a eutrophic lake.</title>
        <authorList>
            <person name="Cai H."/>
        </authorList>
    </citation>
    <scope>NUCLEOTIDE SEQUENCE [LARGE SCALE GENOMIC DNA]</scope>
    <source>
        <strain evidence="2 3">TH019</strain>
    </source>
</reference>
<gene>
    <name evidence="2" type="ORF">CHR90_16910</name>
</gene>
<accession>A0A255XIF5</accession>
<name>A0A255XIF5_9PROT</name>
<proteinExistence type="predicted"/>
<evidence type="ECO:0000313" key="3">
    <source>
        <dbReference type="Proteomes" id="UP000216361"/>
    </source>
</evidence>
<sequence>MFAKIVKSALISGSIIAALSASSALAQEKNVLMVLWKSWMPADKAFAQKLKDAGVKVNYSEVNADQDRSKLATAIREVEGDIAAKKFDMIYSYGTVSTQVTKATVKNNTPVVFNIVFDPVGANLVASKEAPGANITGVTNGVPIKMQFDVFTKLKPIKDLLVLFNSREPNSNIIEREVREWAQAAGVNVISRRVTPDTTSLKDVLEEVKSGKIAVDSLYAGADNYLASVAKEVQAAVGDKVRLYGGTQTYTLAGWLAAYVPSNDAMGQAAAEQAIKVLNGADPATLPVVLPKPQLFISDAAAKKHGITPPAEAALES</sequence>
<evidence type="ECO:0000313" key="2">
    <source>
        <dbReference type="EMBL" id="OYQ16671.1"/>
    </source>
</evidence>
<comment type="caution">
    <text evidence="2">The sequence shown here is derived from an EMBL/GenBank/DDBJ whole genome shotgun (WGS) entry which is preliminary data.</text>
</comment>
<keyword evidence="1" id="KW-0732">Signal</keyword>
<dbReference type="Proteomes" id="UP000216361">
    <property type="component" value="Unassembled WGS sequence"/>
</dbReference>
<feature type="chain" id="PRO_5012536021" description="ABC transporter substrate-binding protein" evidence="1">
    <location>
        <begin position="27"/>
        <end position="317"/>
    </location>
</feature>
<evidence type="ECO:0000256" key="1">
    <source>
        <dbReference type="SAM" id="SignalP"/>
    </source>
</evidence>
<dbReference type="CDD" id="cd06325">
    <property type="entry name" value="PBP1_ABC_unchar_transporter"/>
    <property type="match status" value="1"/>
</dbReference>
<dbReference type="SUPFAM" id="SSF53822">
    <property type="entry name" value="Periplasmic binding protein-like I"/>
    <property type="match status" value="1"/>
</dbReference>
<dbReference type="RefSeq" id="WP_094410308.1">
    <property type="nucleotide sequence ID" value="NZ_BMJZ01000003.1"/>
</dbReference>
<dbReference type="Pfam" id="PF04392">
    <property type="entry name" value="ABC_sub_bind"/>
    <property type="match status" value="1"/>
</dbReference>
<organism evidence="2 3">
    <name type="scientific">Elstera cyanobacteriorum</name>
    <dbReference type="NCBI Taxonomy" id="2022747"/>
    <lineage>
        <taxon>Bacteria</taxon>
        <taxon>Pseudomonadati</taxon>
        <taxon>Pseudomonadota</taxon>
        <taxon>Alphaproteobacteria</taxon>
        <taxon>Rhodospirillales</taxon>
        <taxon>Rhodospirillaceae</taxon>
        <taxon>Elstera</taxon>
    </lineage>
</organism>
<dbReference type="Gene3D" id="3.40.50.2300">
    <property type="match status" value="2"/>
</dbReference>
<protein>
    <recommendedName>
        <fullName evidence="4">ABC transporter substrate-binding protein</fullName>
    </recommendedName>
</protein>
<keyword evidence="3" id="KW-1185">Reference proteome</keyword>
<dbReference type="InterPro" id="IPR028082">
    <property type="entry name" value="Peripla_BP_I"/>
</dbReference>
<dbReference type="EMBL" id="NOXS01000035">
    <property type="protein sequence ID" value="OYQ16671.1"/>
    <property type="molecule type" value="Genomic_DNA"/>
</dbReference>
<evidence type="ECO:0008006" key="4">
    <source>
        <dbReference type="Google" id="ProtNLM"/>
    </source>
</evidence>
<dbReference type="PANTHER" id="PTHR35271">
    <property type="entry name" value="ABC TRANSPORTER, SUBSTRATE-BINDING LIPOPROTEIN-RELATED"/>
    <property type="match status" value="1"/>
</dbReference>
<feature type="signal peptide" evidence="1">
    <location>
        <begin position="1"/>
        <end position="26"/>
    </location>
</feature>
<dbReference type="InterPro" id="IPR007487">
    <property type="entry name" value="ABC_transpt-TYRBP-like"/>
</dbReference>
<dbReference type="AlphaFoldDB" id="A0A255XIF5"/>